<name>A8MJB3_ALKOO</name>
<evidence type="ECO:0000256" key="9">
    <source>
        <dbReference type="ARBA" id="ARBA00023004"/>
    </source>
</evidence>
<dbReference type="eggNOG" id="COG3303">
    <property type="taxonomic scope" value="Bacteria"/>
</dbReference>
<dbReference type="InterPro" id="IPR036280">
    <property type="entry name" value="Multihaem_cyt_sf"/>
</dbReference>
<evidence type="ECO:0000256" key="2">
    <source>
        <dbReference type="ARBA" id="ARBA00009288"/>
    </source>
</evidence>
<feature type="region of interest" description="Disordered" evidence="11">
    <location>
        <begin position="29"/>
        <end position="48"/>
    </location>
</feature>
<dbReference type="STRING" id="350688.Clos_2363"/>
<evidence type="ECO:0000313" key="13">
    <source>
        <dbReference type="Proteomes" id="UP000000269"/>
    </source>
</evidence>
<dbReference type="GO" id="GO:0019645">
    <property type="term" value="P:anaerobic electron transport chain"/>
    <property type="evidence" value="ECO:0007669"/>
    <property type="project" value="TreeGrafter"/>
</dbReference>
<dbReference type="CDD" id="cd00548">
    <property type="entry name" value="NrfA-like"/>
    <property type="match status" value="1"/>
</dbReference>
<evidence type="ECO:0000256" key="10">
    <source>
        <dbReference type="ARBA" id="ARBA00049131"/>
    </source>
</evidence>
<keyword evidence="7" id="KW-0106">Calcium</keyword>
<keyword evidence="6" id="KW-0732">Signal</keyword>
<evidence type="ECO:0000256" key="8">
    <source>
        <dbReference type="ARBA" id="ARBA00023002"/>
    </source>
</evidence>
<dbReference type="AlphaFoldDB" id="A8MJB3"/>
<evidence type="ECO:0000256" key="5">
    <source>
        <dbReference type="ARBA" id="ARBA00022723"/>
    </source>
</evidence>
<sequence length="424" mass="48663">MNPHRKLLILTMIFLLVFFSTIGCKKQENNIGEPNENKKPEQNAKIPPPNEMILSAEAWKDQYPLIYESLQMTSRFKDGVTEDPELGGSHPISYLEKYPDIKILYDGIGFGKEYYAARGHFYSLTDVINTARPKPGASCLACKTADYEKLLLEYKDEFYAMDFHKVSQEIENGITCYTCHRNEPGKQIQTTTPQFNAASSKLEKDLKPGTLACAQCHVEYYMEPTTKEVILPWDQGLEIAEIEKYYDDLDYYDWKHPRTGTPLIKVQHPEFETYTGSIHDKMGVTCADCHMPTVEENGEKYKSHWAKSPLKNVNESCGTCHSAEIDGLTAKVQSIQKEIDDQLLEIGAMLVTLVEEFGHVLENNKLDDPAMNELWDLHRKAQYRWDFVFVENSTGFHHTEKARNALKEAKDYAQQALDKLKEYQ</sequence>
<dbReference type="PROSITE" id="PS51257">
    <property type="entry name" value="PROKAR_LIPOPROTEIN"/>
    <property type="match status" value="1"/>
</dbReference>
<dbReference type="Proteomes" id="UP000000269">
    <property type="component" value="Chromosome"/>
</dbReference>
<comment type="catalytic activity">
    <reaction evidence="10">
        <text>6 Fe(III)-[cytochrome c] + NH4(+) + 2 H2O = 6 Fe(II)-[cytochrome c] + nitrite + 8 H(+)</text>
        <dbReference type="Rhea" id="RHEA:13089"/>
        <dbReference type="Rhea" id="RHEA-COMP:10350"/>
        <dbReference type="Rhea" id="RHEA-COMP:14399"/>
        <dbReference type="ChEBI" id="CHEBI:15377"/>
        <dbReference type="ChEBI" id="CHEBI:15378"/>
        <dbReference type="ChEBI" id="CHEBI:16301"/>
        <dbReference type="ChEBI" id="CHEBI:28938"/>
        <dbReference type="ChEBI" id="CHEBI:29033"/>
        <dbReference type="ChEBI" id="CHEBI:29034"/>
        <dbReference type="EC" id="1.7.2.2"/>
    </reaction>
</comment>
<keyword evidence="13" id="KW-1185">Reference proteome</keyword>
<evidence type="ECO:0000313" key="12">
    <source>
        <dbReference type="EMBL" id="ABW19895.1"/>
    </source>
</evidence>
<accession>A8MJB3</accession>
<dbReference type="InterPro" id="IPR003321">
    <property type="entry name" value="Cyt_c552"/>
</dbReference>
<dbReference type="OrthoDB" id="9780421at2"/>
<organism evidence="12 13">
    <name type="scientific">Alkaliphilus oremlandii (strain OhILAs)</name>
    <name type="common">Clostridium oremlandii (strain OhILAs)</name>
    <dbReference type="NCBI Taxonomy" id="350688"/>
    <lineage>
        <taxon>Bacteria</taxon>
        <taxon>Bacillati</taxon>
        <taxon>Bacillota</taxon>
        <taxon>Clostridia</taxon>
        <taxon>Peptostreptococcales</taxon>
        <taxon>Natronincolaceae</taxon>
        <taxon>Alkaliphilus</taxon>
    </lineage>
</organism>
<dbReference type="Pfam" id="PF02335">
    <property type="entry name" value="Cytochrom_C552"/>
    <property type="match status" value="1"/>
</dbReference>
<dbReference type="GO" id="GO:0020037">
    <property type="term" value="F:heme binding"/>
    <property type="evidence" value="ECO:0007669"/>
    <property type="project" value="TreeGrafter"/>
</dbReference>
<dbReference type="EMBL" id="CP000853">
    <property type="protein sequence ID" value="ABW19895.1"/>
    <property type="molecule type" value="Genomic_DNA"/>
</dbReference>
<dbReference type="EC" id="1.7.2.2" evidence="3"/>
<dbReference type="PANTHER" id="PTHR30633:SF0">
    <property type="entry name" value="CYTOCHROME C-552"/>
    <property type="match status" value="1"/>
</dbReference>
<dbReference type="Gene3D" id="1.10.1130.10">
    <property type="entry name" value="Flavocytochrome C3, Chain A"/>
    <property type="match status" value="1"/>
</dbReference>
<keyword evidence="9" id="KW-0408">Iron</keyword>
<gene>
    <name evidence="12" type="ordered locus">Clos_2363</name>
</gene>
<evidence type="ECO:0000256" key="3">
    <source>
        <dbReference type="ARBA" id="ARBA00011887"/>
    </source>
</evidence>
<dbReference type="RefSeq" id="WP_012160202.1">
    <property type="nucleotide sequence ID" value="NC_009922.1"/>
</dbReference>
<comment type="subcellular location">
    <subcellularLocation>
        <location evidence="1">Cell envelope</location>
    </subcellularLocation>
</comment>
<keyword evidence="4" id="KW-0349">Heme</keyword>
<evidence type="ECO:0000256" key="1">
    <source>
        <dbReference type="ARBA" id="ARBA00004196"/>
    </source>
</evidence>
<dbReference type="KEGG" id="aoe:Clos_2363"/>
<evidence type="ECO:0000256" key="7">
    <source>
        <dbReference type="ARBA" id="ARBA00022837"/>
    </source>
</evidence>
<dbReference type="GO" id="GO:0030288">
    <property type="term" value="C:outer membrane-bounded periplasmic space"/>
    <property type="evidence" value="ECO:0007669"/>
    <property type="project" value="TreeGrafter"/>
</dbReference>
<evidence type="ECO:0000256" key="4">
    <source>
        <dbReference type="ARBA" id="ARBA00022617"/>
    </source>
</evidence>
<evidence type="ECO:0000256" key="6">
    <source>
        <dbReference type="ARBA" id="ARBA00022729"/>
    </source>
</evidence>
<dbReference type="GO" id="GO:0046872">
    <property type="term" value="F:metal ion binding"/>
    <property type="evidence" value="ECO:0007669"/>
    <property type="project" value="UniProtKB-KW"/>
</dbReference>
<dbReference type="HOGENOM" id="CLU_035040_1_0_9"/>
<evidence type="ECO:0000256" key="11">
    <source>
        <dbReference type="SAM" id="MobiDB-lite"/>
    </source>
</evidence>
<dbReference type="GO" id="GO:0042279">
    <property type="term" value="F:nitrite reductase (cytochrome, ammonia-forming) activity"/>
    <property type="evidence" value="ECO:0007669"/>
    <property type="project" value="UniProtKB-EC"/>
</dbReference>
<keyword evidence="5" id="KW-0479">Metal-binding</keyword>
<protein>
    <recommendedName>
        <fullName evidence="3">nitrite reductase (cytochrome; ammonia-forming)</fullName>
        <ecNumber evidence="3">1.7.2.2</ecNumber>
    </recommendedName>
</protein>
<dbReference type="PANTHER" id="PTHR30633">
    <property type="entry name" value="CYTOCHROME C-552 RESPIRATORY NITRITE REDUCTASE"/>
    <property type="match status" value="1"/>
</dbReference>
<dbReference type="SUPFAM" id="SSF48695">
    <property type="entry name" value="Multiheme cytochromes"/>
    <property type="match status" value="1"/>
</dbReference>
<comment type="similarity">
    <text evidence="2">Belongs to the cytochrome c-552 family.</text>
</comment>
<dbReference type="Gene3D" id="1.20.140.10">
    <property type="entry name" value="Butyryl-CoA Dehydrogenase, subunit A, domain 3"/>
    <property type="match status" value="1"/>
</dbReference>
<proteinExistence type="inferred from homology"/>
<keyword evidence="8 12" id="KW-0560">Oxidoreductase</keyword>
<reference evidence="13" key="1">
    <citation type="submission" date="2007-10" db="EMBL/GenBank/DDBJ databases">
        <title>Complete genome of Alkaliphilus oremlandii OhILAs.</title>
        <authorList>
            <person name="Copeland A."/>
            <person name="Lucas S."/>
            <person name="Lapidus A."/>
            <person name="Barry K."/>
            <person name="Detter J.C."/>
            <person name="Glavina del Rio T."/>
            <person name="Hammon N."/>
            <person name="Israni S."/>
            <person name="Dalin E."/>
            <person name="Tice H."/>
            <person name="Pitluck S."/>
            <person name="Chain P."/>
            <person name="Malfatti S."/>
            <person name="Shin M."/>
            <person name="Vergez L."/>
            <person name="Schmutz J."/>
            <person name="Larimer F."/>
            <person name="Land M."/>
            <person name="Hauser L."/>
            <person name="Kyrpides N."/>
            <person name="Mikhailova N."/>
            <person name="Stolz J.F."/>
            <person name="Dawson A."/>
            <person name="Fisher E."/>
            <person name="Crable B."/>
            <person name="Perera E."/>
            <person name="Lisak J."/>
            <person name="Ranganathan M."/>
            <person name="Basu P."/>
            <person name="Richardson P."/>
        </authorList>
    </citation>
    <scope>NUCLEOTIDE SEQUENCE [LARGE SCALE GENOMIC DNA]</scope>
    <source>
        <strain evidence="13">OhILAs</strain>
    </source>
</reference>
<dbReference type="PIRSF" id="PIRSF000243">
    <property type="entry name" value="Cyt_c552"/>
    <property type="match status" value="1"/>
</dbReference>